<dbReference type="EMBL" id="JAMFLX010000002">
    <property type="protein sequence ID" value="MCL6268664.1"/>
    <property type="molecule type" value="Genomic_DNA"/>
</dbReference>
<dbReference type="RefSeq" id="WP_249697502.1">
    <property type="nucleotide sequence ID" value="NZ_JAMFLX010000002.1"/>
</dbReference>
<dbReference type="Pfam" id="PF13920">
    <property type="entry name" value="zf-C3HC4_3"/>
    <property type="match status" value="1"/>
</dbReference>
<dbReference type="PROSITE" id="PS50089">
    <property type="entry name" value="ZF_RING_2"/>
    <property type="match status" value="1"/>
</dbReference>
<accession>A0ABT0PBD4</accession>
<dbReference type="Proteomes" id="UP001203338">
    <property type="component" value="Unassembled WGS sequence"/>
</dbReference>
<dbReference type="InterPro" id="IPR001841">
    <property type="entry name" value="Znf_RING"/>
</dbReference>
<keyword evidence="3" id="KW-1185">Reference proteome</keyword>
<feature type="domain" description="RING-type" evidence="1">
    <location>
        <begin position="30"/>
        <end position="65"/>
    </location>
</feature>
<dbReference type="Gene3D" id="3.30.40.10">
    <property type="entry name" value="Zinc/RING finger domain, C3HC4 (zinc finger)"/>
    <property type="match status" value="1"/>
</dbReference>
<organism evidence="2 3">
    <name type="scientific">Parendozoicomonas callyspongiae</name>
    <dbReference type="NCBI Taxonomy" id="2942213"/>
    <lineage>
        <taxon>Bacteria</taxon>
        <taxon>Pseudomonadati</taxon>
        <taxon>Pseudomonadota</taxon>
        <taxon>Gammaproteobacteria</taxon>
        <taxon>Oceanospirillales</taxon>
        <taxon>Endozoicomonadaceae</taxon>
        <taxon>Parendozoicomonas</taxon>
    </lineage>
</organism>
<sequence>MQAAATGGLSTISIHGVDWQVTPSNIIGECPICADNMTSAIVCRSPEHAVCDECAPKIKTCPICRFEIEKLSSEDRCLHEMTLKRELANTTFFCRVPGCDWKGDHKDIAQHPLQHRIPRFADQYVLRYGGSNLGTLVIQPGNDSKSVLENNWRLTLHCRPPVPEDGKGKSEISLINHLAFLYHSDMFETEVCGHEGRAFTDTDTDTEEGISLFSVKQQGQWKDHDIKPEKKPVVGRRTGRSLEGEKISEDVDLSLVSERKNRYSQIALKIFRNHYNEPNMAQAFMFGRLHERMLADVCQSQKPSERTCFVQPLITSFKLPDNLRAYTVADCDHLDPVVDQAAGFVTKVIQKDPLACGGNECHMTISPDRQLWEKIEFIRPGEPSIVATRETLATASEAVKLS</sequence>
<name>A0ABT0PBD4_9GAMM</name>
<comment type="caution">
    <text evidence="2">The sequence shown here is derived from an EMBL/GenBank/DDBJ whole genome shotgun (WGS) entry which is preliminary data.</text>
</comment>
<protein>
    <recommendedName>
        <fullName evidence="1">RING-type domain-containing protein</fullName>
    </recommendedName>
</protein>
<gene>
    <name evidence="2" type="ORF">M3P05_01685</name>
</gene>
<reference evidence="2 3" key="1">
    <citation type="submission" date="2022-05" db="EMBL/GenBank/DDBJ databases">
        <authorList>
            <person name="Park J.-S."/>
        </authorList>
    </citation>
    <scope>NUCLEOTIDE SEQUENCE [LARGE SCALE GENOMIC DNA]</scope>
    <source>
        <strain evidence="2 3">2012CJ34-2</strain>
    </source>
</reference>
<dbReference type="InterPro" id="IPR013083">
    <property type="entry name" value="Znf_RING/FYVE/PHD"/>
</dbReference>
<evidence type="ECO:0000259" key="1">
    <source>
        <dbReference type="PROSITE" id="PS50089"/>
    </source>
</evidence>
<evidence type="ECO:0000313" key="3">
    <source>
        <dbReference type="Proteomes" id="UP001203338"/>
    </source>
</evidence>
<evidence type="ECO:0000313" key="2">
    <source>
        <dbReference type="EMBL" id="MCL6268664.1"/>
    </source>
</evidence>
<proteinExistence type="predicted"/>